<dbReference type="Gene3D" id="3.40.710.10">
    <property type="entry name" value="DD-peptidase/beta-lactamase superfamily"/>
    <property type="match status" value="1"/>
</dbReference>
<dbReference type="PROSITE" id="PS51257">
    <property type="entry name" value="PROKAR_LIPOPROTEIN"/>
    <property type="match status" value="1"/>
</dbReference>
<evidence type="ECO:0000313" key="3">
    <source>
        <dbReference type="EMBL" id="ADK81660.1"/>
    </source>
</evidence>
<comment type="similarity">
    <text evidence="1">Belongs to the beta-lactamase family.</text>
</comment>
<evidence type="ECO:0000313" key="4">
    <source>
        <dbReference type="Proteomes" id="UP000002318"/>
    </source>
</evidence>
<dbReference type="Pfam" id="PF00144">
    <property type="entry name" value="Beta-lactamase"/>
    <property type="match status" value="1"/>
</dbReference>
<dbReference type="InterPro" id="IPR051478">
    <property type="entry name" value="Beta-lactamase-like_AB/R"/>
</dbReference>
<dbReference type="RefSeq" id="WP_013255122.1">
    <property type="nucleotide sequence ID" value="NC_014364.1"/>
</dbReference>
<dbReference type="AlphaFoldDB" id="E1R4B9"/>
<dbReference type="KEGG" id="ssm:Spirs_2548"/>
<dbReference type="PANTHER" id="PTHR22935">
    <property type="entry name" value="PENICILLIN-BINDING PROTEIN"/>
    <property type="match status" value="1"/>
</dbReference>
<dbReference type="InterPro" id="IPR012338">
    <property type="entry name" value="Beta-lactam/transpept-like"/>
</dbReference>
<accession>E1R4B9</accession>
<keyword evidence="4" id="KW-1185">Reference proteome</keyword>
<dbReference type="PANTHER" id="PTHR22935:SF95">
    <property type="entry name" value="BETA-LACTAMASE-LIKE 1-RELATED"/>
    <property type="match status" value="1"/>
</dbReference>
<dbReference type="STRING" id="573413.Spirs_2548"/>
<dbReference type="OrthoDB" id="9803467at2"/>
<dbReference type="EMBL" id="CP002116">
    <property type="protein sequence ID" value="ADK81660.1"/>
    <property type="molecule type" value="Genomic_DNA"/>
</dbReference>
<feature type="domain" description="Beta-lactamase-related" evidence="2">
    <location>
        <begin position="39"/>
        <end position="360"/>
    </location>
</feature>
<dbReference type="Proteomes" id="UP000002318">
    <property type="component" value="Chromosome"/>
</dbReference>
<dbReference type="eggNOG" id="COG1680">
    <property type="taxonomic scope" value="Bacteria"/>
</dbReference>
<dbReference type="SUPFAM" id="SSF56601">
    <property type="entry name" value="beta-lactamase/transpeptidase-like"/>
    <property type="match status" value="1"/>
</dbReference>
<reference evidence="3 4" key="1">
    <citation type="journal article" date="2010" name="Stand. Genomic Sci.">
        <title>Complete genome sequence of Spirochaeta smaragdinae type strain (SEBR 4228).</title>
        <authorList>
            <person name="Mavromatis K."/>
            <person name="Yasawong M."/>
            <person name="Chertkov O."/>
            <person name="Lapidus A."/>
            <person name="Lucas S."/>
            <person name="Nolan M."/>
            <person name="Del Rio T.G."/>
            <person name="Tice H."/>
            <person name="Cheng J.F."/>
            <person name="Pitluck S."/>
            <person name="Liolios K."/>
            <person name="Ivanova N."/>
            <person name="Tapia R."/>
            <person name="Han C."/>
            <person name="Bruce D."/>
            <person name="Goodwin L."/>
            <person name="Pati A."/>
            <person name="Chen A."/>
            <person name="Palaniappan K."/>
            <person name="Land M."/>
            <person name="Hauser L."/>
            <person name="Chang Y.J."/>
            <person name="Jeffries C.D."/>
            <person name="Detter J.C."/>
            <person name="Rohde M."/>
            <person name="Brambilla E."/>
            <person name="Spring S."/>
            <person name="Goker M."/>
            <person name="Sikorski J."/>
            <person name="Woyke T."/>
            <person name="Bristow J."/>
            <person name="Eisen J.A."/>
            <person name="Markowitz V."/>
            <person name="Hugenholtz P."/>
            <person name="Klenk H.P."/>
            <person name="Kyrpides N.C."/>
        </authorList>
    </citation>
    <scope>NUCLEOTIDE SEQUENCE [LARGE SCALE GENOMIC DNA]</scope>
    <source>
        <strain evidence="4">DSM 11293 / JCM 15392 / SEBR 4228</strain>
    </source>
</reference>
<organism evidence="3 4">
    <name type="scientific">Sediminispirochaeta smaragdinae (strain DSM 11293 / JCM 15392 / SEBR 4228)</name>
    <name type="common">Spirochaeta smaragdinae</name>
    <dbReference type="NCBI Taxonomy" id="573413"/>
    <lineage>
        <taxon>Bacteria</taxon>
        <taxon>Pseudomonadati</taxon>
        <taxon>Spirochaetota</taxon>
        <taxon>Spirochaetia</taxon>
        <taxon>Spirochaetales</taxon>
        <taxon>Spirochaetaceae</taxon>
        <taxon>Sediminispirochaeta</taxon>
    </lineage>
</organism>
<evidence type="ECO:0000259" key="2">
    <source>
        <dbReference type="Pfam" id="PF00144"/>
    </source>
</evidence>
<sequence>MKDIKHGVVFFRLIFFLIILISSVSCVSSSAKKDKAQVVEQLIQSRIDKQGITGLTAAVVYGDQSIVTRGFGLRETVPEQLPVTEHTLFQIGSVTKIFTAIAIMQLEENGTIDLDADIRTYLPEFHPKSFGTVNKEITIRNLLTHHSGLPSAYFKDFTLEAPDPDAFMDTSNMLSEEYMVWDSGTVFAYNNSGFSLLGELIGRVSGSTYEEYITDHIFTPLGMHDSLVMLSSKDEPNVSGGFTRGEPEDLMWFIKDIPAGSILLSAVDMDTFLRELLNCSAGKSNRILQPETLLSMFSLQNMNTPLDGSFKIGLTFWIESQNGCDVFEHGGTIPPFYSEMEIIPEKGIGIFLASNDNAGDNDQLTSLTMDIADLLIGKKPSPSSPLINTEISQETDLSDLAGYYVNGGTGIVSIENIDGVLTGRIPEMDVKSPMKILSDNSIAFGDTGLVFKPTTDTDKAVFLCYMGNYFMGPVSAVSPEPVSSVWRQRTGRYEGAGFIDAVDLSFDEKMGVLTLLIESETDGNMRFALTELSDDLLKVQGYGRNMGNIIEYSLSESGEILKYGGCDFVKRN</sequence>
<name>E1R4B9_SEDSS</name>
<dbReference type="HOGENOM" id="CLU_463625_0_0_12"/>
<dbReference type="InterPro" id="IPR001466">
    <property type="entry name" value="Beta-lactam-related"/>
</dbReference>
<gene>
    <name evidence="3" type="ordered locus">Spirs_2548</name>
</gene>
<protein>
    <submittedName>
        <fullName evidence="3">Beta-lactamase</fullName>
    </submittedName>
</protein>
<proteinExistence type="inferred from homology"/>
<evidence type="ECO:0000256" key="1">
    <source>
        <dbReference type="ARBA" id="ARBA00038473"/>
    </source>
</evidence>